<reference evidence="1 2" key="1">
    <citation type="journal article" date="2011" name="J. Bacteriol.">
        <title>Genome sequence of Brevibacillus laterosporus LMG 15441, a pathogen of invertebrates.</title>
        <authorList>
            <person name="Djukic M."/>
            <person name="Poehlein A."/>
            <person name="Thurmer A."/>
            <person name="Daniel R."/>
        </authorList>
    </citation>
    <scope>NUCLEOTIDE SEQUENCE [LARGE SCALE GENOMIC DNA]</scope>
    <source>
        <strain evidence="1 2">LMG 15441</strain>
    </source>
</reference>
<accession>A0A075R036</accession>
<evidence type="ECO:0000313" key="2">
    <source>
        <dbReference type="Proteomes" id="UP000005850"/>
    </source>
</evidence>
<gene>
    <name evidence="1" type="ORF">BRLA_c004150</name>
</gene>
<dbReference type="Proteomes" id="UP000005850">
    <property type="component" value="Chromosome"/>
</dbReference>
<dbReference type="AlphaFoldDB" id="A0A075R036"/>
<dbReference type="EMBL" id="CP007806">
    <property type="protein sequence ID" value="AIG24796.1"/>
    <property type="molecule type" value="Genomic_DNA"/>
</dbReference>
<keyword evidence="2" id="KW-1185">Reference proteome</keyword>
<evidence type="ECO:0000313" key="1">
    <source>
        <dbReference type="EMBL" id="AIG24796.1"/>
    </source>
</evidence>
<sequence>MDWGKILKLAATVDKNKLKTESGIREVIKDLASRSGKDLSKRDLDNYTEQVKKLMQKKDIGSMLDQLKKKGLDQSDLDRIKKGMK</sequence>
<dbReference type="HOGENOM" id="CLU_192016_0_0_9"/>
<name>A0A075R036_BRELA</name>
<dbReference type="KEGG" id="blr:BRLA_c004150"/>
<evidence type="ECO:0008006" key="3">
    <source>
        <dbReference type="Google" id="ProtNLM"/>
    </source>
</evidence>
<protein>
    <recommendedName>
        <fullName evidence="3">Stage VI sporulation protein F</fullName>
    </recommendedName>
</protein>
<dbReference type="STRING" id="1042163.BRLA_c004150"/>
<dbReference type="RefSeq" id="WP_003333548.1">
    <property type="nucleotide sequence ID" value="NZ_CP007806.1"/>
</dbReference>
<proteinExistence type="predicted"/>
<organism evidence="1 2">
    <name type="scientific">Brevibacillus laterosporus LMG 15441</name>
    <dbReference type="NCBI Taxonomy" id="1042163"/>
    <lineage>
        <taxon>Bacteria</taxon>
        <taxon>Bacillati</taxon>
        <taxon>Bacillota</taxon>
        <taxon>Bacilli</taxon>
        <taxon>Bacillales</taxon>
        <taxon>Paenibacillaceae</taxon>
        <taxon>Brevibacillus</taxon>
    </lineage>
</organism>